<dbReference type="PANTHER" id="PTHR22939">
    <property type="entry name" value="SERINE PROTEASE FAMILY S1C HTRA-RELATED"/>
    <property type="match status" value="1"/>
</dbReference>
<keyword evidence="7" id="KW-0732">Signal</keyword>
<evidence type="ECO:0000256" key="10">
    <source>
        <dbReference type="ARBA" id="ARBA00022801"/>
    </source>
</evidence>
<evidence type="ECO:0000256" key="7">
    <source>
        <dbReference type="ARBA" id="ARBA00022729"/>
    </source>
</evidence>
<evidence type="ECO:0000256" key="1">
    <source>
        <dbReference type="ARBA" id="ARBA00001772"/>
    </source>
</evidence>
<evidence type="ECO:0000313" key="16">
    <source>
        <dbReference type="EMBL" id="GAB0057464.1"/>
    </source>
</evidence>
<dbReference type="CDD" id="cd10839">
    <property type="entry name" value="cpPDZ1_DegP-like"/>
    <property type="match status" value="1"/>
</dbReference>
<dbReference type="InterPro" id="IPR009003">
    <property type="entry name" value="Peptidase_S1_PA"/>
</dbReference>
<feature type="region of interest" description="Disordered" evidence="14">
    <location>
        <begin position="367"/>
        <end position="388"/>
    </location>
</feature>
<protein>
    <recommendedName>
        <fullName evidence="5">Probable periplasmic serine endoprotease DegP-like</fullName>
        <ecNumber evidence="4">3.4.21.107</ecNumber>
    </recommendedName>
    <alternativeName>
        <fullName evidence="13">Protease Do</fullName>
    </alternativeName>
</protein>
<name>A0ABQ0C998_9PROT</name>
<organism evidence="16 17">
    <name type="scientific">Candidatus Magnetaquiglobus chichijimensis</name>
    <dbReference type="NCBI Taxonomy" id="3141448"/>
    <lineage>
        <taxon>Bacteria</taxon>
        <taxon>Pseudomonadati</taxon>
        <taxon>Pseudomonadota</taxon>
        <taxon>Magnetococcia</taxon>
        <taxon>Magnetococcales</taxon>
        <taxon>Candidatus Magnetaquicoccaceae</taxon>
        <taxon>Candidatus Magnetaquiglobus</taxon>
    </lineage>
</organism>
<feature type="domain" description="PDZ" evidence="15">
    <location>
        <begin position="386"/>
        <end position="473"/>
    </location>
</feature>
<dbReference type="RefSeq" id="WP_420905160.1">
    <property type="nucleotide sequence ID" value="NZ_BAAFGK010000004.1"/>
</dbReference>
<keyword evidence="17" id="KW-1185">Reference proteome</keyword>
<evidence type="ECO:0000256" key="4">
    <source>
        <dbReference type="ARBA" id="ARBA00013035"/>
    </source>
</evidence>
<feature type="region of interest" description="Disordered" evidence="14">
    <location>
        <begin position="51"/>
        <end position="72"/>
    </location>
</feature>
<dbReference type="GO" id="GO:0016787">
    <property type="term" value="F:hydrolase activity"/>
    <property type="evidence" value="ECO:0007669"/>
    <property type="project" value="UniProtKB-KW"/>
</dbReference>
<keyword evidence="10 16" id="KW-0378">Hydrolase</keyword>
<keyword evidence="6" id="KW-0645">Protease</keyword>
<dbReference type="PANTHER" id="PTHR22939:SF130">
    <property type="entry name" value="PERIPLASMIC SERINE ENDOPROTEASE DEGP-LIKE-RELATED"/>
    <property type="match status" value="1"/>
</dbReference>
<keyword evidence="8" id="KW-0677">Repeat</keyword>
<evidence type="ECO:0000256" key="11">
    <source>
        <dbReference type="ARBA" id="ARBA00022825"/>
    </source>
</evidence>
<dbReference type="PROSITE" id="PS50106">
    <property type="entry name" value="PDZ"/>
    <property type="match status" value="2"/>
</dbReference>
<evidence type="ECO:0000259" key="15">
    <source>
        <dbReference type="PROSITE" id="PS50106"/>
    </source>
</evidence>
<dbReference type="Gene3D" id="2.30.42.10">
    <property type="match status" value="2"/>
</dbReference>
<evidence type="ECO:0000256" key="8">
    <source>
        <dbReference type="ARBA" id="ARBA00022737"/>
    </source>
</evidence>
<comment type="similarity">
    <text evidence="3">Belongs to the peptidase S1C family.</text>
</comment>
<dbReference type="SUPFAM" id="SSF50494">
    <property type="entry name" value="Trypsin-like serine proteases"/>
    <property type="match status" value="1"/>
</dbReference>
<dbReference type="Gene3D" id="2.40.10.120">
    <property type="match status" value="1"/>
</dbReference>
<dbReference type="Pfam" id="PF13180">
    <property type="entry name" value="PDZ_2"/>
    <property type="match status" value="2"/>
</dbReference>
<dbReference type="EMBL" id="BAAFGK010000004">
    <property type="protein sequence ID" value="GAB0057464.1"/>
    <property type="molecule type" value="Genomic_DNA"/>
</dbReference>
<dbReference type="SUPFAM" id="SSF50156">
    <property type="entry name" value="PDZ domain-like"/>
    <property type="match status" value="2"/>
</dbReference>
<comment type="catalytic activity">
    <reaction evidence="1">
        <text>Acts on substrates that are at least partially unfolded. The cleavage site P1 residue is normally between a pair of hydrophobic residues, such as Val-|-Val.</text>
        <dbReference type="EC" id="3.4.21.107"/>
    </reaction>
</comment>
<evidence type="ECO:0000256" key="12">
    <source>
        <dbReference type="ARBA" id="ARBA00023016"/>
    </source>
</evidence>
<dbReference type="InterPro" id="IPR001478">
    <property type="entry name" value="PDZ"/>
</dbReference>
<dbReference type="InterPro" id="IPR036034">
    <property type="entry name" value="PDZ_sf"/>
</dbReference>
<feature type="domain" description="PDZ" evidence="15">
    <location>
        <begin position="259"/>
        <end position="355"/>
    </location>
</feature>
<reference evidence="16 17" key="1">
    <citation type="submission" date="2024-05" db="EMBL/GenBank/DDBJ databases">
        <authorList>
            <consortium name="Candidatus Magnetaquicoccaceae bacterium FCR-1 genome sequencing consortium"/>
            <person name="Shimoshige H."/>
            <person name="Shimamura S."/>
            <person name="Taoka A."/>
            <person name="Kobayashi H."/>
            <person name="Maekawa T."/>
        </authorList>
    </citation>
    <scope>NUCLEOTIDE SEQUENCE [LARGE SCALE GENOMIC DNA]</scope>
    <source>
        <strain evidence="16 17">FCR-1</strain>
    </source>
</reference>
<evidence type="ECO:0000256" key="13">
    <source>
        <dbReference type="ARBA" id="ARBA00032850"/>
    </source>
</evidence>
<evidence type="ECO:0000256" key="9">
    <source>
        <dbReference type="ARBA" id="ARBA00022764"/>
    </source>
</evidence>
<reference evidence="16 17" key="2">
    <citation type="submission" date="2024-09" db="EMBL/GenBank/DDBJ databases">
        <title>Draft genome sequence of Candidatus Magnetaquicoccaceae bacterium FCR-1.</title>
        <authorList>
            <person name="Shimoshige H."/>
            <person name="Shimamura S."/>
            <person name="Taoka A."/>
            <person name="Kobayashi H."/>
            <person name="Maekawa T."/>
        </authorList>
    </citation>
    <scope>NUCLEOTIDE SEQUENCE [LARGE SCALE GENOMIC DNA]</scope>
    <source>
        <strain evidence="16 17">FCR-1</strain>
    </source>
</reference>
<feature type="compositionally biased region" description="Acidic residues" evidence="14">
    <location>
        <begin position="371"/>
        <end position="380"/>
    </location>
</feature>
<dbReference type="NCBIfam" id="TIGR02037">
    <property type="entry name" value="degP_htrA_DO"/>
    <property type="match status" value="1"/>
</dbReference>
<dbReference type="InterPro" id="IPR001940">
    <property type="entry name" value="Peptidase_S1C"/>
</dbReference>
<gene>
    <name evidence="16" type="primary">degP_3</name>
    <name evidence="16" type="ORF">SIID45300_01792</name>
</gene>
<evidence type="ECO:0000256" key="5">
    <source>
        <dbReference type="ARBA" id="ARBA00013958"/>
    </source>
</evidence>
<evidence type="ECO:0000256" key="14">
    <source>
        <dbReference type="SAM" id="MobiDB-lite"/>
    </source>
</evidence>
<dbReference type="Proteomes" id="UP001628193">
    <property type="component" value="Unassembled WGS sequence"/>
</dbReference>
<keyword evidence="9" id="KW-0574">Periplasm</keyword>
<proteinExistence type="inferred from homology"/>
<dbReference type="SMART" id="SM00228">
    <property type="entry name" value="PDZ"/>
    <property type="match status" value="2"/>
</dbReference>
<dbReference type="EC" id="3.4.21.107" evidence="4"/>
<evidence type="ECO:0000256" key="3">
    <source>
        <dbReference type="ARBA" id="ARBA00010541"/>
    </source>
</evidence>
<dbReference type="PRINTS" id="PR00834">
    <property type="entry name" value="PROTEASES2C"/>
</dbReference>
<evidence type="ECO:0000256" key="2">
    <source>
        <dbReference type="ARBA" id="ARBA00004418"/>
    </source>
</evidence>
<comment type="caution">
    <text evidence="16">The sequence shown here is derived from an EMBL/GenBank/DDBJ whole genome shotgun (WGS) entry which is preliminary data.</text>
</comment>
<evidence type="ECO:0000256" key="6">
    <source>
        <dbReference type="ARBA" id="ARBA00022670"/>
    </source>
</evidence>
<comment type="subcellular location">
    <subcellularLocation>
        <location evidence="2">Periplasm</location>
    </subcellularLocation>
</comment>
<keyword evidence="11" id="KW-0720">Serine protease</keyword>
<dbReference type="InterPro" id="IPR011782">
    <property type="entry name" value="Pept_S1C_Do"/>
</dbReference>
<accession>A0ABQ0C998</accession>
<evidence type="ECO:0000313" key="17">
    <source>
        <dbReference type="Proteomes" id="UP001628193"/>
    </source>
</evidence>
<sequence>MSKLTGRLLVVCGLLWMCLGLIASAEANNLPDLVPLVKKLQPVVVNISTSQKVHASAPRQGGKLPRRGQPQGESPLDELFRRFFEDGPNDPPSMQSRSLGSGVIIDDAGHILTNHHVVDEADEILVRLSDERELVATVVGRDAKSDLALIRIKSDGKLPVATLGNSDQAEVGSWVVAIGNPFGLEASVTMGIISARGRSIGSGPYDNFLQTDAAINPGNSGGPLFNLQGEVIGINTAIFSRSGGNMGIGFAIPINMAKSIVAQLRESGKVTRGWLGVRIQTVTKELAEALGLGDQRGALVASVEPKSPAEAAGVRSGDVIVRFDGHEVGRMKELPAIVAETPVNKKVTMEVVRAGESRKMEVVIAAMRDDEPAEDEDEERDAGSGKQEKTILGVVPQALTSEWRERLELPAGIEGVVVANVESGSPADQAGMRPGDLIQELNRKPIKSVEDLRAVLGKANPGQTLLVLMRRGSDPLFLAVPLPAKKP</sequence>
<keyword evidence="12" id="KW-0346">Stress response</keyword>
<dbReference type="Pfam" id="PF13365">
    <property type="entry name" value="Trypsin_2"/>
    <property type="match status" value="1"/>
</dbReference>